<dbReference type="CDD" id="cd00821">
    <property type="entry name" value="PH"/>
    <property type="match status" value="1"/>
</dbReference>
<dbReference type="InterPro" id="IPR035999">
    <property type="entry name" value="Sec7_dom_sf"/>
</dbReference>
<dbReference type="SMART" id="SM00222">
    <property type="entry name" value="Sec7"/>
    <property type="match status" value="1"/>
</dbReference>
<dbReference type="PANTHER" id="PTHR10663:SF373">
    <property type="entry name" value="PH AND SEC7 DOMAIN-CONTAINING PROTEIN C11E3.11C"/>
    <property type="match status" value="1"/>
</dbReference>
<dbReference type="GO" id="GO:0032012">
    <property type="term" value="P:regulation of ARF protein signal transduction"/>
    <property type="evidence" value="ECO:0007669"/>
    <property type="project" value="InterPro"/>
</dbReference>
<keyword evidence="4" id="KW-1185">Reference proteome</keyword>
<feature type="compositionally biased region" description="Low complexity" evidence="1">
    <location>
        <begin position="25"/>
        <end position="44"/>
    </location>
</feature>
<dbReference type="EMBL" id="CBTN010000016">
    <property type="protein sequence ID" value="CDH53245.1"/>
    <property type="molecule type" value="Genomic_DNA"/>
</dbReference>
<feature type="region of interest" description="Disordered" evidence="1">
    <location>
        <begin position="375"/>
        <end position="396"/>
    </location>
</feature>
<evidence type="ECO:0000256" key="1">
    <source>
        <dbReference type="SAM" id="MobiDB-lite"/>
    </source>
</evidence>
<dbReference type="STRING" id="1263082.A0A068RU44"/>
<evidence type="ECO:0000313" key="4">
    <source>
        <dbReference type="Proteomes" id="UP000027586"/>
    </source>
</evidence>
<dbReference type="SUPFAM" id="SSF48425">
    <property type="entry name" value="Sec7 domain"/>
    <property type="match status" value="1"/>
</dbReference>
<gene>
    <name evidence="3" type="ORF">LCOR_04621.1</name>
</gene>
<sequence>MTFPQRSCSLPVVEHPPIRSSSLATPSPSNTTTTTTTTTTTNSTNDTDEAISLLEWKRMSILRTLDWSNVLVPTDLWTSSQLFPDINQKDECQETADRLWDGDLSVIEPTSMASFLGRSTPFSQCTLKLYLAHFDFGHLRLDDALRKLCGKLYFKAEAQEIDRILEAFAHRYWLNNTHELYGSSDVVYAVVYSLMLLNTDLHIASGHQRMSRSAFCKNTMNTLCGHIDSVDVDSFGGVDAWKADMDLRLKELYGSVKQQGFTQPMDRPDQPPQNEKPKTLLHKMGSLRLKEKRMQKEDKFTEVIPQQQHHHRHASGPRLEGKLMCKMMTEKPNRRKTEGWYRECWVSLDRGYLNINERRRGGSFSSPAATPIQRSRSAYDRFRTSDDDTAARGSFQKSSREMHMAYSLATPHAPSWYHDGPSPFGFMLQLADERTYIFSCESKAQAQEWIQHCNYWAARESRIPLGCGVSNATFGWESHILKGLIDLDRMPIQDWIPPTIPFIGPTITSQLEQYSFIQDHLQGLRSEHEKHMAVWKPMTLVARDTSRWSQMLRNWENKKRFLDKEIQRYKTYADALQQQDDGETKDWEKVEDRQQQKEEKPHVEQGPSQPPPPPSTPPSSSWSVKLDFNDTSWTVGTDLLKEINEELKLSDSGSLLTT</sequence>
<name>A0A068RU44_9FUNG</name>
<reference evidence="3" key="1">
    <citation type="submission" date="2013-08" db="EMBL/GenBank/DDBJ databases">
        <title>Gene expansion shapes genome architecture in the human pathogen Lichtheimia corymbifera: an evolutionary genomics analysis in the ancient terrestrial Mucorales (Mucoromycotina).</title>
        <authorList>
            <person name="Schwartze V.U."/>
            <person name="Winter S."/>
            <person name="Shelest E."/>
            <person name="Marcet-Houben M."/>
            <person name="Horn F."/>
            <person name="Wehner S."/>
            <person name="Hoffmann K."/>
            <person name="Riege K."/>
            <person name="Sammeth M."/>
            <person name="Nowrousian M."/>
            <person name="Valiante V."/>
            <person name="Linde J."/>
            <person name="Jacobsen I.D."/>
            <person name="Marz M."/>
            <person name="Brakhage A.A."/>
            <person name="Gabaldon T."/>
            <person name="Bocker S."/>
            <person name="Voigt K."/>
        </authorList>
    </citation>
    <scope>NUCLEOTIDE SEQUENCE [LARGE SCALE GENOMIC DNA]</scope>
    <source>
        <strain evidence="3">FSU 9682</strain>
    </source>
</reference>
<dbReference type="SUPFAM" id="SSF50729">
    <property type="entry name" value="PH domain-like"/>
    <property type="match status" value="1"/>
</dbReference>
<dbReference type="Proteomes" id="UP000027586">
    <property type="component" value="Unassembled WGS sequence"/>
</dbReference>
<dbReference type="InterPro" id="IPR023394">
    <property type="entry name" value="Sec7_C_sf"/>
</dbReference>
<dbReference type="PROSITE" id="PS50190">
    <property type="entry name" value="SEC7"/>
    <property type="match status" value="1"/>
</dbReference>
<feature type="compositionally biased region" description="Basic and acidic residues" evidence="1">
    <location>
        <begin position="377"/>
        <end position="390"/>
    </location>
</feature>
<evidence type="ECO:0000313" key="3">
    <source>
        <dbReference type="EMBL" id="CDH53245.1"/>
    </source>
</evidence>
<protein>
    <submittedName>
        <fullName evidence="3">Sec7 domain gef</fullName>
    </submittedName>
</protein>
<dbReference type="Pfam" id="PF01369">
    <property type="entry name" value="Sec7"/>
    <property type="match status" value="1"/>
</dbReference>
<feature type="domain" description="SEC7" evidence="2">
    <location>
        <begin position="57"/>
        <end position="259"/>
    </location>
</feature>
<feature type="compositionally biased region" description="Pro residues" evidence="1">
    <location>
        <begin position="608"/>
        <end position="617"/>
    </location>
</feature>
<dbReference type="GO" id="GO:0005085">
    <property type="term" value="F:guanyl-nucleotide exchange factor activity"/>
    <property type="evidence" value="ECO:0007669"/>
    <property type="project" value="InterPro"/>
</dbReference>
<organism evidence="3 4">
    <name type="scientific">Lichtheimia corymbifera JMRC:FSU:9682</name>
    <dbReference type="NCBI Taxonomy" id="1263082"/>
    <lineage>
        <taxon>Eukaryota</taxon>
        <taxon>Fungi</taxon>
        <taxon>Fungi incertae sedis</taxon>
        <taxon>Mucoromycota</taxon>
        <taxon>Mucoromycotina</taxon>
        <taxon>Mucoromycetes</taxon>
        <taxon>Mucorales</taxon>
        <taxon>Lichtheimiaceae</taxon>
        <taxon>Lichtheimia</taxon>
    </lineage>
</organism>
<proteinExistence type="predicted"/>
<accession>A0A068RU44</accession>
<feature type="region of interest" description="Disordered" evidence="1">
    <location>
        <begin position="1"/>
        <end position="44"/>
    </location>
</feature>
<dbReference type="AlphaFoldDB" id="A0A068RU44"/>
<dbReference type="OrthoDB" id="2157641at2759"/>
<feature type="region of interest" description="Disordered" evidence="1">
    <location>
        <begin position="259"/>
        <end position="278"/>
    </location>
</feature>
<evidence type="ECO:0000259" key="2">
    <source>
        <dbReference type="PROSITE" id="PS50190"/>
    </source>
</evidence>
<dbReference type="Pfam" id="PF15410">
    <property type="entry name" value="PH_9"/>
    <property type="match status" value="1"/>
</dbReference>
<feature type="region of interest" description="Disordered" evidence="1">
    <location>
        <begin position="577"/>
        <end position="625"/>
    </location>
</feature>
<dbReference type="InterPro" id="IPR041681">
    <property type="entry name" value="PH_9"/>
</dbReference>
<dbReference type="VEuPathDB" id="FungiDB:LCOR_04621.1"/>
<dbReference type="InterPro" id="IPR000904">
    <property type="entry name" value="Sec7_dom"/>
</dbReference>
<dbReference type="PANTHER" id="PTHR10663">
    <property type="entry name" value="GUANYL-NUCLEOTIDE EXCHANGE FACTOR"/>
    <property type="match status" value="1"/>
</dbReference>
<feature type="compositionally biased region" description="Basic and acidic residues" evidence="1">
    <location>
        <begin position="582"/>
        <end position="603"/>
    </location>
</feature>
<dbReference type="InterPro" id="IPR011993">
    <property type="entry name" value="PH-like_dom_sf"/>
</dbReference>
<dbReference type="Gene3D" id="1.10.1000.11">
    <property type="entry name" value="Arf Nucleotide-binding Site Opener,domain 2"/>
    <property type="match status" value="1"/>
</dbReference>
<dbReference type="Gene3D" id="2.30.29.30">
    <property type="entry name" value="Pleckstrin-homology domain (PH domain)/Phosphotyrosine-binding domain (PTB)"/>
    <property type="match status" value="1"/>
</dbReference>
<comment type="caution">
    <text evidence="3">The sequence shown here is derived from an EMBL/GenBank/DDBJ whole genome shotgun (WGS) entry which is preliminary data.</text>
</comment>